<dbReference type="KEGG" id="knv:Pan216_52150"/>
<accession>A0A518BBF6</accession>
<dbReference type="GO" id="GO:0005524">
    <property type="term" value="F:ATP binding"/>
    <property type="evidence" value="ECO:0007669"/>
    <property type="project" value="UniProtKB-KW"/>
</dbReference>
<dbReference type="Pfam" id="PF00005">
    <property type="entry name" value="ABC_tran"/>
    <property type="match status" value="1"/>
</dbReference>
<dbReference type="InterPro" id="IPR050763">
    <property type="entry name" value="ABC_transporter_ATP-binding"/>
</dbReference>
<evidence type="ECO:0000256" key="1">
    <source>
        <dbReference type="ARBA" id="ARBA00005417"/>
    </source>
</evidence>
<dbReference type="SUPFAM" id="SSF52540">
    <property type="entry name" value="P-loop containing nucleoside triphosphate hydrolases"/>
    <property type="match status" value="1"/>
</dbReference>
<organism evidence="7 8">
    <name type="scientific">Kolteria novifilia</name>
    <dbReference type="NCBI Taxonomy" id="2527975"/>
    <lineage>
        <taxon>Bacteria</taxon>
        <taxon>Pseudomonadati</taxon>
        <taxon>Planctomycetota</taxon>
        <taxon>Planctomycetia</taxon>
        <taxon>Kolteriales</taxon>
        <taxon>Kolteriaceae</taxon>
        <taxon>Kolteria</taxon>
    </lineage>
</organism>
<dbReference type="PROSITE" id="PS50893">
    <property type="entry name" value="ABC_TRANSPORTER_2"/>
    <property type="match status" value="1"/>
</dbReference>
<proteinExistence type="inferred from homology"/>
<evidence type="ECO:0000256" key="5">
    <source>
        <dbReference type="ARBA" id="ARBA00022840"/>
    </source>
</evidence>
<keyword evidence="4" id="KW-0547">Nucleotide-binding</keyword>
<dbReference type="GO" id="GO:0016887">
    <property type="term" value="F:ATP hydrolysis activity"/>
    <property type="evidence" value="ECO:0007669"/>
    <property type="project" value="InterPro"/>
</dbReference>
<dbReference type="RefSeq" id="WP_145262452.1">
    <property type="nucleotide sequence ID" value="NZ_CP036279.1"/>
</dbReference>
<sequence length="258" mass="28450">MTSPPIAVESLCKHFGNVQAVDDVSFSVKKGEILGLLGPNGAGKTTIIHMLLGLVLPTSGSARLFGEEVAFARQKLLGRVNFSSAYVALPSNLTVRENLLVFARMYSVRRPERRIDELLERFEIGQLAHRVSGSLSSGQQARLSLCKSLLNEPEILFLDEPTSGLDPDIADKVRRTLREIQRERGLAMIYTSHNMPEVELMCDRIIFLSRGTIVMEGTTSELLERAQQASLEEVFIKVARDGQIRDVASEPSPSGDQA</sequence>
<dbReference type="InterPro" id="IPR003439">
    <property type="entry name" value="ABC_transporter-like_ATP-bd"/>
</dbReference>
<dbReference type="AlphaFoldDB" id="A0A518BBF6"/>
<feature type="domain" description="ABC transporter" evidence="6">
    <location>
        <begin position="6"/>
        <end position="235"/>
    </location>
</feature>
<dbReference type="Gene3D" id="3.40.50.300">
    <property type="entry name" value="P-loop containing nucleotide triphosphate hydrolases"/>
    <property type="match status" value="1"/>
</dbReference>
<keyword evidence="2" id="KW-0813">Transport</keyword>
<dbReference type="OrthoDB" id="9795548at2"/>
<keyword evidence="8" id="KW-1185">Reference proteome</keyword>
<dbReference type="PROSITE" id="PS00211">
    <property type="entry name" value="ABC_TRANSPORTER_1"/>
    <property type="match status" value="1"/>
</dbReference>
<dbReference type="SMART" id="SM00382">
    <property type="entry name" value="AAA"/>
    <property type="match status" value="1"/>
</dbReference>
<name>A0A518BBF6_9BACT</name>
<evidence type="ECO:0000313" key="8">
    <source>
        <dbReference type="Proteomes" id="UP000317093"/>
    </source>
</evidence>
<protein>
    <submittedName>
        <fullName evidence="7">Putative ABC transporter ATP-binding protein YbhF</fullName>
    </submittedName>
</protein>
<dbReference type="EMBL" id="CP036279">
    <property type="protein sequence ID" value="QDU64325.1"/>
    <property type="molecule type" value="Genomic_DNA"/>
</dbReference>
<dbReference type="InterPro" id="IPR017871">
    <property type="entry name" value="ABC_transporter-like_CS"/>
</dbReference>
<evidence type="ECO:0000256" key="4">
    <source>
        <dbReference type="ARBA" id="ARBA00022741"/>
    </source>
</evidence>
<dbReference type="Proteomes" id="UP000317093">
    <property type="component" value="Chromosome"/>
</dbReference>
<keyword evidence="5 7" id="KW-0067">ATP-binding</keyword>
<dbReference type="PANTHER" id="PTHR42711:SF5">
    <property type="entry name" value="ABC TRANSPORTER ATP-BINDING PROTEIN NATA"/>
    <property type="match status" value="1"/>
</dbReference>
<dbReference type="InterPro" id="IPR003593">
    <property type="entry name" value="AAA+_ATPase"/>
</dbReference>
<comment type="similarity">
    <text evidence="1">Belongs to the ABC transporter superfamily.</text>
</comment>
<gene>
    <name evidence="7" type="primary">ybhF_4</name>
    <name evidence="7" type="ORF">Pan216_52150</name>
</gene>
<evidence type="ECO:0000313" key="7">
    <source>
        <dbReference type="EMBL" id="QDU64325.1"/>
    </source>
</evidence>
<evidence type="ECO:0000256" key="3">
    <source>
        <dbReference type="ARBA" id="ARBA00022458"/>
    </source>
</evidence>
<dbReference type="PANTHER" id="PTHR42711">
    <property type="entry name" value="ABC TRANSPORTER ATP-BINDING PROTEIN"/>
    <property type="match status" value="1"/>
</dbReference>
<dbReference type="InterPro" id="IPR027417">
    <property type="entry name" value="P-loop_NTPase"/>
</dbReference>
<evidence type="ECO:0000256" key="2">
    <source>
        <dbReference type="ARBA" id="ARBA00022448"/>
    </source>
</evidence>
<evidence type="ECO:0000259" key="6">
    <source>
        <dbReference type="PROSITE" id="PS50893"/>
    </source>
</evidence>
<keyword evidence="3" id="KW-0536">Nodulation</keyword>
<reference evidence="7 8" key="1">
    <citation type="submission" date="2019-02" db="EMBL/GenBank/DDBJ databases">
        <title>Deep-cultivation of Planctomycetes and their phenomic and genomic characterization uncovers novel biology.</title>
        <authorList>
            <person name="Wiegand S."/>
            <person name="Jogler M."/>
            <person name="Boedeker C."/>
            <person name="Pinto D."/>
            <person name="Vollmers J."/>
            <person name="Rivas-Marin E."/>
            <person name="Kohn T."/>
            <person name="Peeters S.H."/>
            <person name="Heuer A."/>
            <person name="Rast P."/>
            <person name="Oberbeckmann S."/>
            <person name="Bunk B."/>
            <person name="Jeske O."/>
            <person name="Meyerdierks A."/>
            <person name="Storesund J.E."/>
            <person name="Kallscheuer N."/>
            <person name="Luecker S."/>
            <person name="Lage O.M."/>
            <person name="Pohl T."/>
            <person name="Merkel B.J."/>
            <person name="Hornburger P."/>
            <person name="Mueller R.-W."/>
            <person name="Bruemmer F."/>
            <person name="Labrenz M."/>
            <person name="Spormann A.M."/>
            <person name="Op den Camp H."/>
            <person name="Overmann J."/>
            <person name="Amann R."/>
            <person name="Jetten M.S.M."/>
            <person name="Mascher T."/>
            <person name="Medema M.H."/>
            <person name="Devos D.P."/>
            <person name="Kaster A.-K."/>
            <person name="Ovreas L."/>
            <person name="Rohde M."/>
            <person name="Galperin M.Y."/>
            <person name="Jogler C."/>
        </authorList>
    </citation>
    <scope>NUCLEOTIDE SEQUENCE [LARGE SCALE GENOMIC DNA]</scope>
    <source>
        <strain evidence="7 8">Pan216</strain>
    </source>
</reference>